<keyword evidence="2" id="KW-0238">DNA-binding</keyword>
<evidence type="ECO:0000256" key="2">
    <source>
        <dbReference type="ARBA" id="ARBA00023125"/>
    </source>
</evidence>
<dbReference type="Pfam" id="PF01614">
    <property type="entry name" value="IclR_C"/>
    <property type="match status" value="1"/>
</dbReference>
<evidence type="ECO:0000256" key="3">
    <source>
        <dbReference type="ARBA" id="ARBA00023163"/>
    </source>
</evidence>
<evidence type="ECO:0000313" key="7">
    <source>
        <dbReference type="Proteomes" id="UP001138709"/>
    </source>
</evidence>
<dbReference type="InterPro" id="IPR014757">
    <property type="entry name" value="Tscrpt_reg_IclR_C"/>
</dbReference>
<protein>
    <submittedName>
        <fullName evidence="6">IclR family transcriptional regulator</fullName>
    </submittedName>
</protein>
<evidence type="ECO:0000256" key="1">
    <source>
        <dbReference type="ARBA" id="ARBA00023015"/>
    </source>
</evidence>
<dbReference type="InterPro" id="IPR036388">
    <property type="entry name" value="WH-like_DNA-bd_sf"/>
</dbReference>
<dbReference type="InterPro" id="IPR029016">
    <property type="entry name" value="GAF-like_dom_sf"/>
</dbReference>
<dbReference type="Gene3D" id="3.30.450.40">
    <property type="match status" value="1"/>
</dbReference>
<evidence type="ECO:0000313" key="6">
    <source>
        <dbReference type="EMBL" id="MBR0681540.1"/>
    </source>
</evidence>
<organism evidence="6 7">
    <name type="scientific">Neoroseomonas eburnea</name>
    <dbReference type="NCBI Taxonomy" id="1346889"/>
    <lineage>
        <taxon>Bacteria</taxon>
        <taxon>Pseudomonadati</taxon>
        <taxon>Pseudomonadota</taxon>
        <taxon>Alphaproteobacteria</taxon>
        <taxon>Acetobacterales</taxon>
        <taxon>Acetobacteraceae</taxon>
        <taxon>Neoroseomonas</taxon>
    </lineage>
</organism>
<comment type="caution">
    <text evidence="6">The sequence shown here is derived from an EMBL/GenBank/DDBJ whole genome shotgun (WGS) entry which is preliminary data.</text>
</comment>
<accession>A0A9X9XCV4</accession>
<feature type="domain" description="IclR-ED" evidence="5">
    <location>
        <begin position="76"/>
        <end position="257"/>
    </location>
</feature>
<evidence type="ECO:0000259" key="5">
    <source>
        <dbReference type="PROSITE" id="PS51078"/>
    </source>
</evidence>
<dbReference type="InterPro" id="IPR036390">
    <property type="entry name" value="WH_DNA-bd_sf"/>
</dbReference>
<gene>
    <name evidence="6" type="ORF">GXW74_13675</name>
</gene>
<dbReference type="Proteomes" id="UP001138709">
    <property type="component" value="Unassembled WGS sequence"/>
</dbReference>
<dbReference type="InterPro" id="IPR005471">
    <property type="entry name" value="Tscrpt_reg_IclR_N"/>
</dbReference>
<keyword evidence="1" id="KW-0805">Transcription regulation</keyword>
<dbReference type="PROSITE" id="PS51078">
    <property type="entry name" value="ICLR_ED"/>
    <property type="match status" value="1"/>
</dbReference>
<dbReference type="PANTHER" id="PTHR30136:SF24">
    <property type="entry name" value="HTH-TYPE TRANSCRIPTIONAL REPRESSOR ALLR"/>
    <property type="match status" value="1"/>
</dbReference>
<dbReference type="GO" id="GO:0045892">
    <property type="term" value="P:negative regulation of DNA-templated transcription"/>
    <property type="evidence" value="ECO:0007669"/>
    <property type="project" value="TreeGrafter"/>
</dbReference>
<dbReference type="SMART" id="SM00346">
    <property type="entry name" value="HTH_ICLR"/>
    <property type="match status" value="1"/>
</dbReference>
<sequence>MLYGEDVPVAKEVGAVIAATRILRFLATHRRPAGVTEVARSLALNPSTCFNILRTLAAEGLVAFDPAAKTYSPGLGLAELAASALDGVGAVRVVRPHLEALADSFGVTMTLWLRAGPDRVVLVDRAEGSAMVRIHMNIGQRLPLLIGALGRCMAAHAGLPEEELARRYALLRSDALPPFATFLRQVAQARRDGYAADVNNFVSGITTVSAAVRDGAGQPVMAISAVDLTARLGRATTRRLGAALAAAAEEVGRALGARPTGAAILPAA</sequence>
<dbReference type="PANTHER" id="PTHR30136">
    <property type="entry name" value="HELIX-TURN-HELIX TRANSCRIPTIONAL REGULATOR, ICLR FAMILY"/>
    <property type="match status" value="1"/>
</dbReference>
<keyword evidence="3" id="KW-0804">Transcription</keyword>
<dbReference type="PROSITE" id="PS51077">
    <property type="entry name" value="HTH_ICLR"/>
    <property type="match status" value="1"/>
</dbReference>
<reference evidence="6" key="1">
    <citation type="submission" date="2020-01" db="EMBL/GenBank/DDBJ databases">
        <authorList>
            <person name="Rat A."/>
        </authorList>
    </citation>
    <scope>NUCLEOTIDE SEQUENCE</scope>
    <source>
        <strain evidence="6">LMG 31228</strain>
    </source>
</reference>
<keyword evidence="7" id="KW-1185">Reference proteome</keyword>
<dbReference type="EMBL" id="JAAEDL010000012">
    <property type="protein sequence ID" value="MBR0681540.1"/>
    <property type="molecule type" value="Genomic_DNA"/>
</dbReference>
<dbReference type="InterPro" id="IPR050707">
    <property type="entry name" value="HTH_MetabolicPath_Reg"/>
</dbReference>
<dbReference type="AlphaFoldDB" id="A0A9X9XCV4"/>
<dbReference type="SUPFAM" id="SSF55781">
    <property type="entry name" value="GAF domain-like"/>
    <property type="match status" value="1"/>
</dbReference>
<reference evidence="6" key="2">
    <citation type="journal article" date="2021" name="Syst. Appl. Microbiol.">
        <title>Roseomonas hellenica sp. nov., isolated from roots of wild-growing Alkanna tinctoria.</title>
        <authorList>
            <person name="Rat A."/>
            <person name="Naranjo H.D."/>
            <person name="Lebbe L."/>
            <person name="Cnockaert M."/>
            <person name="Krigas N."/>
            <person name="Grigoriadou K."/>
            <person name="Maloupa E."/>
            <person name="Willems A."/>
        </authorList>
    </citation>
    <scope>NUCLEOTIDE SEQUENCE</scope>
    <source>
        <strain evidence="6">LMG 31228</strain>
    </source>
</reference>
<proteinExistence type="predicted"/>
<feature type="domain" description="HTH iclR-type" evidence="4">
    <location>
        <begin position="13"/>
        <end position="75"/>
    </location>
</feature>
<evidence type="ECO:0000259" key="4">
    <source>
        <dbReference type="PROSITE" id="PS51077"/>
    </source>
</evidence>
<dbReference type="Gene3D" id="1.10.10.10">
    <property type="entry name" value="Winged helix-like DNA-binding domain superfamily/Winged helix DNA-binding domain"/>
    <property type="match status" value="1"/>
</dbReference>
<name>A0A9X9XCV4_9PROT</name>
<dbReference type="GO" id="GO:0003700">
    <property type="term" value="F:DNA-binding transcription factor activity"/>
    <property type="evidence" value="ECO:0007669"/>
    <property type="project" value="TreeGrafter"/>
</dbReference>
<dbReference type="Pfam" id="PF09339">
    <property type="entry name" value="HTH_IclR"/>
    <property type="match status" value="1"/>
</dbReference>
<dbReference type="GO" id="GO:0003677">
    <property type="term" value="F:DNA binding"/>
    <property type="evidence" value="ECO:0007669"/>
    <property type="project" value="UniProtKB-KW"/>
</dbReference>
<dbReference type="SUPFAM" id="SSF46785">
    <property type="entry name" value="Winged helix' DNA-binding domain"/>
    <property type="match status" value="1"/>
</dbReference>